<comment type="similarity">
    <text evidence="1">Belongs to the N(4)/N(6)-methyltransferase family.</text>
</comment>
<name>A0ABT1Y7Q9_9FIRM</name>
<dbReference type="PANTHER" id="PTHR33841:SF5">
    <property type="entry name" value="DNA METHYLASE (MODIFICATION METHYLASE) (METHYLTRANSFERASE)-RELATED"/>
    <property type="match status" value="1"/>
</dbReference>
<evidence type="ECO:0000259" key="7">
    <source>
        <dbReference type="Pfam" id="PF07669"/>
    </source>
</evidence>
<dbReference type="Proteomes" id="UP001524944">
    <property type="component" value="Unassembled WGS sequence"/>
</dbReference>
<accession>A0ABT1Y7Q9</accession>
<reference evidence="8 9" key="1">
    <citation type="submission" date="2022-08" db="EMBL/GenBank/DDBJ databases">
        <title>Proteogenomics of the novel Dehalobacterium formicoaceticum strain EZ94 highlights a key role of methyltransferases during anaerobic dichloromethane degradation.</title>
        <authorList>
            <person name="Wasmund K."/>
        </authorList>
    </citation>
    <scope>NUCLEOTIDE SEQUENCE [LARGE SCALE GENOMIC DNA]</scope>
    <source>
        <strain evidence="8 9">EZ94</strain>
    </source>
</reference>
<dbReference type="EMBL" id="JANPWE010000014">
    <property type="protein sequence ID" value="MCR6546920.1"/>
    <property type="molecule type" value="Genomic_DNA"/>
</dbReference>
<dbReference type="CDD" id="cd02440">
    <property type="entry name" value="AdoMet_MTases"/>
    <property type="match status" value="1"/>
</dbReference>
<keyword evidence="3 8" id="KW-0489">Methyltransferase</keyword>
<dbReference type="Pfam" id="PF07669">
    <property type="entry name" value="Eco57I"/>
    <property type="match status" value="1"/>
</dbReference>
<comment type="catalytic activity">
    <reaction evidence="6">
        <text>a 2'-deoxyadenosine in DNA + S-adenosyl-L-methionine = an N(6)-methyl-2'-deoxyadenosine in DNA + S-adenosyl-L-homocysteine + H(+)</text>
        <dbReference type="Rhea" id="RHEA:15197"/>
        <dbReference type="Rhea" id="RHEA-COMP:12418"/>
        <dbReference type="Rhea" id="RHEA-COMP:12419"/>
        <dbReference type="ChEBI" id="CHEBI:15378"/>
        <dbReference type="ChEBI" id="CHEBI:57856"/>
        <dbReference type="ChEBI" id="CHEBI:59789"/>
        <dbReference type="ChEBI" id="CHEBI:90615"/>
        <dbReference type="ChEBI" id="CHEBI:90616"/>
        <dbReference type="EC" id="2.1.1.72"/>
    </reaction>
</comment>
<evidence type="ECO:0000313" key="8">
    <source>
        <dbReference type="EMBL" id="MCR6546920.1"/>
    </source>
</evidence>
<evidence type="ECO:0000313" key="9">
    <source>
        <dbReference type="Proteomes" id="UP001524944"/>
    </source>
</evidence>
<feature type="domain" description="Type II methyltransferase M.TaqI-like" evidence="7">
    <location>
        <begin position="116"/>
        <end position="222"/>
    </location>
</feature>
<dbReference type="PRINTS" id="PR00507">
    <property type="entry name" value="N12N6MTFRASE"/>
</dbReference>
<evidence type="ECO:0000256" key="3">
    <source>
        <dbReference type="ARBA" id="ARBA00022603"/>
    </source>
</evidence>
<evidence type="ECO:0000256" key="2">
    <source>
        <dbReference type="ARBA" id="ARBA00011900"/>
    </source>
</evidence>
<evidence type="ECO:0000256" key="4">
    <source>
        <dbReference type="ARBA" id="ARBA00022679"/>
    </source>
</evidence>
<keyword evidence="4" id="KW-0808">Transferase</keyword>
<dbReference type="GO" id="GO:0032259">
    <property type="term" value="P:methylation"/>
    <property type="evidence" value="ECO:0007669"/>
    <property type="project" value="UniProtKB-KW"/>
</dbReference>
<evidence type="ECO:0000256" key="1">
    <source>
        <dbReference type="ARBA" id="ARBA00006594"/>
    </source>
</evidence>
<evidence type="ECO:0000256" key="6">
    <source>
        <dbReference type="ARBA" id="ARBA00047942"/>
    </source>
</evidence>
<sequence>MSLAKMIYEKTTSYLDTMPKTERKKIGQFFTPAAIANYMAGLTRSSGNIVSVLDPGAGSGILSAAIVDVLISKGVKEIYLDAYENNSDILPMLKENLTLIQRAAQDRYVALHFNIFEENFITENHFAWTGFINIQKYDIVIANPPYKKIGKRDAEASIMQDIVYGQPNLYFLFMAMGTRLLKDGGECVYIVPRSFSSGLYFTAFRNHFLNEVRITNLHLFTSRESVGGSGDNVLQETVILRAAKKNMRPDVIEITESSDESCHITNQYSVAYDTCVRKDSNSFLFFPSSEDDAQILNFVNQWPASLPELGYRMKTGMVVDFRETTWLCTDNKEEVVPLLWAYNFHENRINFPVEVDGKPQYLHNVQETNRLKMRKGNYLLLKRFTSKEERKRLQCALLFEEEFPLYDGISTENHLNFITKINGHMSKEELYGLFVVLNSSCMDRYFRILNGSTQVNANEINSIPFPAHRDLVQMGITAMHKTSLNDSDCDDILRNQFMSIAISQVM</sequence>
<gene>
    <name evidence="8" type="ORF">NVS47_15615</name>
</gene>
<dbReference type="PROSITE" id="PS00092">
    <property type="entry name" value="N6_MTASE"/>
    <property type="match status" value="1"/>
</dbReference>
<protein>
    <recommendedName>
        <fullName evidence="2">site-specific DNA-methyltransferase (adenine-specific)</fullName>
        <ecNumber evidence="2">2.1.1.72</ecNumber>
    </recommendedName>
</protein>
<dbReference type="SUPFAM" id="SSF53335">
    <property type="entry name" value="S-adenosyl-L-methionine-dependent methyltransferases"/>
    <property type="match status" value="1"/>
</dbReference>
<dbReference type="InterPro" id="IPR029063">
    <property type="entry name" value="SAM-dependent_MTases_sf"/>
</dbReference>
<dbReference type="InterPro" id="IPR050953">
    <property type="entry name" value="N4_N6_ade-DNA_methylase"/>
</dbReference>
<dbReference type="RefSeq" id="WP_089610485.1">
    <property type="nucleotide sequence ID" value="NZ_CP022121.1"/>
</dbReference>
<dbReference type="InterPro" id="IPR002052">
    <property type="entry name" value="DNA_methylase_N6_adenine_CS"/>
</dbReference>
<keyword evidence="5" id="KW-0949">S-adenosyl-L-methionine</keyword>
<comment type="caution">
    <text evidence="8">The sequence shown here is derived from an EMBL/GenBank/DDBJ whole genome shotgun (WGS) entry which is preliminary data.</text>
</comment>
<evidence type="ECO:0000256" key="5">
    <source>
        <dbReference type="ARBA" id="ARBA00022691"/>
    </source>
</evidence>
<organism evidence="8 9">
    <name type="scientific">Dehalobacterium formicoaceticum</name>
    <dbReference type="NCBI Taxonomy" id="51515"/>
    <lineage>
        <taxon>Bacteria</taxon>
        <taxon>Bacillati</taxon>
        <taxon>Bacillota</taxon>
        <taxon>Clostridia</taxon>
        <taxon>Eubacteriales</taxon>
        <taxon>Peptococcaceae</taxon>
        <taxon>Dehalobacterium</taxon>
    </lineage>
</organism>
<dbReference type="PANTHER" id="PTHR33841">
    <property type="entry name" value="DNA METHYLTRANSFERASE YEEA-RELATED"/>
    <property type="match status" value="1"/>
</dbReference>
<dbReference type="GO" id="GO:0008168">
    <property type="term" value="F:methyltransferase activity"/>
    <property type="evidence" value="ECO:0007669"/>
    <property type="project" value="UniProtKB-KW"/>
</dbReference>
<dbReference type="InterPro" id="IPR011639">
    <property type="entry name" value="MethylTrfase_TaqI-like_dom"/>
</dbReference>
<keyword evidence="9" id="KW-1185">Reference proteome</keyword>
<dbReference type="Gene3D" id="3.40.50.150">
    <property type="entry name" value="Vaccinia Virus protein VP39"/>
    <property type="match status" value="1"/>
</dbReference>
<dbReference type="EC" id="2.1.1.72" evidence="2"/>
<proteinExistence type="inferred from homology"/>